<reference evidence="1" key="1">
    <citation type="submission" date="2022-02" db="EMBL/GenBank/DDBJ databases">
        <title>Plant Genome Project.</title>
        <authorList>
            <person name="Zhang R.-G."/>
        </authorList>
    </citation>
    <scope>NUCLEOTIDE SEQUENCE</scope>
    <source>
        <strain evidence="1">AT1</strain>
    </source>
</reference>
<organism evidence="1 2">
    <name type="scientific">Rhododendron molle</name>
    <name type="common">Chinese azalea</name>
    <name type="synonym">Azalea mollis</name>
    <dbReference type="NCBI Taxonomy" id="49168"/>
    <lineage>
        <taxon>Eukaryota</taxon>
        <taxon>Viridiplantae</taxon>
        <taxon>Streptophyta</taxon>
        <taxon>Embryophyta</taxon>
        <taxon>Tracheophyta</taxon>
        <taxon>Spermatophyta</taxon>
        <taxon>Magnoliopsida</taxon>
        <taxon>eudicotyledons</taxon>
        <taxon>Gunneridae</taxon>
        <taxon>Pentapetalae</taxon>
        <taxon>asterids</taxon>
        <taxon>Ericales</taxon>
        <taxon>Ericaceae</taxon>
        <taxon>Ericoideae</taxon>
        <taxon>Rhodoreae</taxon>
        <taxon>Rhododendron</taxon>
    </lineage>
</organism>
<dbReference type="EMBL" id="CM046399">
    <property type="protein sequence ID" value="KAI8527500.1"/>
    <property type="molecule type" value="Genomic_DNA"/>
</dbReference>
<accession>A0ACC0LFI7</accession>
<keyword evidence="2" id="KW-1185">Reference proteome</keyword>
<proteinExistence type="predicted"/>
<dbReference type="Proteomes" id="UP001062846">
    <property type="component" value="Chromosome 12"/>
</dbReference>
<evidence type="ECO:0000313" key="1">
    <source>
        <dbReference type="EMBL" id="KAI8527500.1"/>
    </source>
</evidence>
<name>A0ACC0LFI7_RHOML</name>
<protein>
    <submittedName>
        <fullName evidence="1">Uncharacterized protein</fullName>
    </submittedName>
</protein>
<gene>
    <name evidence="1" type="ORF">RHMOL_Rhmol12G0080100</name>
</gene>
<sequence length="145" mass="16041">MGIACFLPGVAAEFVGGTTVTSEAPLKTVPCGVFQKRIYGFWDKRRQERKLDWTQTDENVGWWLWLVNGGGGGGGGRQWWRQIPVGEKAIEREQGSKDDTLPTIQLQQASPKMSEPRGGLSYYSAFDCNVSCLPLSSGQYGNYTE</sequence>
<evidence type="ECO:0000313" key="2">
    <source>
        <dbReference type="Proteomes" id="UP001062846"/>
    </source>
</evidence>
<comment type="caution">
    <text evidence="1">The sequence shown here is derived from an EMBL/GenBank/DDBJ whole genome shotgun (WGS) entry which is preliminary data.</text>
</comment>